<sequence>MHQVFLYKTSSGREIIAEFIDNLDEITRGRVRNSIRVLEKHGLELLKNQSVKKVARKPDIFELRTVGEKQIRIFFTLHKSDVFLLLHIIVKKSQKTLVKEIRLAQKRAKEFI</sequence>
<comment type="caution">
    <text evidence="1">The sequence shown here is derived from an EMBL/GenBank/DDBJ whole genome shotgun (WGS) entry which is preliminary data.</text>
</comment>
<protein>
    <submittedName>
        <fullName evidence="1">Toxin-antitoxin system, toxin component</fullName>
    </submittedName>
</protein>
<evidence type="ECO:0000313" key="2">
    <source>
        <dbReference type="Proteomes" id="UP000034325"/>
    </source>
</evidence>
<dbReference type="AlphaFoldDB" id="A0A0G0LZD6"/>
<dbReference type="Proteomes" id="UP000034325">
    <property type="component" value="Unassembled WGS sequence"/>
</dbReference>
<dbReference type="Pfam" id="PF05973">
    <property type="entry name" value="Gp49"/>
    <property type="match status" value="1"/>
</dbReference>
<dbReference type="InterPro" id="IPR009241">
    <property type="entry name" value="HigB-like"/>
</dbReference>
<organism evidence="1 2">
    <name type="scientific">Candidatus Woesebacteria bacterium GW2011_GWA1_39_12</name>
    <dbReference type="NCBI Taxonomy" id="1618549"/>
    <lineage>
        <taxon>Bacteria</taxon>
        <taxon>Candidatus Woeseibacteriota</taxon>
    </lineage>
</organism>
<name>A0A0G0LZD6_9BACT</name>
<evidence type="ECO:0000313" key="1">
    <source>
        <dbReference type="EMBL" id="KKQ97293.1"/>
    </source>
</evidence>
<dbReference type="EMBL" id="LBWA01000014">
    <property type="protein sequence ID" value="KKQ97293.1"/>
    <property type="molecule type" value="Genomic_DNA"/>
</dbReference>
<accession>A0A0G0LZD6</accession>
<gene>
    <name evidence="1" type="ORF">UT23_C0014G0029</name>
</gene>
<reference evidence="1 2" key="1">
    <citation type="journal article" date="2015" name="Nature">
        <title>rRNA introns, odd ribosomes, and small enigmatic genomes across a large radiation of phyla.</title>
        <authorList>
            <person name="Brown C.T."/>
            <person name="Hug L.A."/>
            <person name="Thomas B.C."/>
            <person name="Sharon I."/>
            <person name="Castelle C.J."/>
            <person name="Singh A."/>
            <person name="Wilkins M.J."/>
            <person name="Williams K.H."/>
            <person name="Banfield J.F."/>
        </authorList>
    </citation>
    <scope>NUCLEOTIDE SEQUENCE [LARGE SCALE GENOMIC DNA]</scope>
</reference>
<proteinExistence type="predicted"/>